<reference evidence="2" key="1">
    <citation type="journal article" date="2014" name="Science">
        <title>Ancient hybridizations among the ancestral genomes of bread wheat.</title>
        <authorList>
            <consortium name="International Wheat Genome Sequencing Consortium,"/>
            <person name="Marcussen T."/>
            <person name="Sandve S.R."/>
            <person name="Heier L."/>
            <person name="Spannagl M."/>
            <person name="Pfeifer M."/>
            <person name="Jakobsen K.S."/>
            <person name="Wulff B.B."/>
            <person name="Steuernagel B."/>
            <person name="Mayer K.F."/>
            <person name="Olsen O.A."/>
        </authorList>
    </citation>
    <scope>NUCLEOTIDE SEQUENCE [LARGE SCALE GENOMIC DNA]</scope>
    <source>
        <strain evidence="2">cv. AL8/78</strain>
    </source>
</reference>
<name>A0A453QQ60_AEGTS</name>
<accession>A0A453QQ60</accession>
<evidence type="ECO:0000313" key="1">
    <source>
        <dbReference type="EnsemblPlants" id="AET7Gv20274300.8"/>
    </source>
</evidence>
<keyword evidence="2" id="KW-1185">Reference proteome</keyword>
<reference evidence="2" key="2">
    <citation type="journal article" date="2017" name="Nat. Plants">
        <title>The Aegilops tauschii genome reveals multiple impacts of transposons.</title>
        <authorList>
            <person name="Zhao G."/>
            <person name="Zou C."/>
            <person name="Li K."/>
            <person name="Wang K."/>
            <person name="Li T."/>
            <person name="Gao L."/>
            <person name="Zhang X."/>
            <person name="Wang H."/>
            <person name="Yang Z."/>
            <person name="Liu X."/>
            <person name="Jiang W."/>
            <person name="Mao L."/>
            <person name="Kong X."/>
            <person name="Jiao Y."/>
            <person name="Jia J."/>
        </authorList>
    </citation>
    <scope>NUCLEOTIDE SEQUENCE [LARGE SCALE GENOMIC DNA]</scope>
    <source>
        <strain evidence="2">cv. AL8/78</strain>
    </source>
</reference>
<proteinExistence type="predicted"/>
<reference evidence="1" key="3">
    <citation type="journal article" date="2017" name="Nature">
        <title>Genome sequence of the progenitor of the wheat D genome Aegilops tauschii.</title>
        <authorList>
            <person name="Luo M.C."/>
            <person name="Gu Y.Q."/>
            <person name="Puiu D."/>
            <person name="Wang H."/>
            <person name="Twardziok S.O."/>
            <person name="Deal K.R."/>
            <person name="Huo N."/>
            <person name="Zhu T."/>
            <person name="Wang L."/>
            <person name="Wang Y."/>
            <person name="McGuire P.E."/>
            <person name="Liu S."/>
            <person name="Long H."/>
            <person name="Ramasamy R.K."/>
            <person name="Rodriguez J.C."/>
            <person name="Van S.L."/>
            <person name="Yuan L."/>
            <person name="Wang Z."/>
            <person name="Xia Z."/>
            <person name="Xiao L."/>
            <person name="Anderson O.D."/>
            <person name="Ouyang S."/>
            <person name="Liang Y."/>
            <person name="Zimin A.V."/>
            <person name="Pertea G."/>
            <person name="Qi P."/>
            <person name="Bennetzen J.L."/>
            <person name="Dai X."/>
            <person name="Dawson M.W."/>
            <person name="Muller H.G."/>
            <person name="Kugler K."/>
            <person name="Rivarola-Duarte L."/>
            <person name="Spannagl M."/>
            <person name="Mayer K.F.X."/>
            <person name="Lu F.H."/>
            <person name="Bevan M.W."/>
            <person name="Leroy P."/>
            <person name="Li P."/>
            <person name="You F.M."/>
            <person name="Sun Q."/>
            <person name="Liu Z."/>
            <person name="Lyons E."/>
            <person name="Wicker T."/>
            <person name="Salzberg S.L."/>
            <person name="Devos K.M."/>
            <person name="Dvorak J."/>
        </authorList>
    </citation>
    <scope>NUCLEOTIDE SEQUENCE [LARGE SCALE GENOMIC DNA]</scope>
    <source>
        <strain evidence="1">cv. AL8/78</strain>
    </source>
</reference>
<evidence type="ECO:0000313" key="2">
    <source>
        <dbReference type="Proteomes" id="UP000015105"/>
    </source>
</evidence>
<reference evidence="1" key="5">
    <citation type="journal article" date="2021" name="G3 (Bethesda)">
        <title>Aegilops tauschii genome assembly Aet v5.0 features greater sequence contiguity and improved annotation.</title>
        <authorList>
            <person name="Wang L."/>
            <person name="Zhu T."/>
            <person name="Rodriguez J.C."/>
            <person name="Deal K.R."/>
            <person name="Dubcovsky J."/>
            <person name="McGuire P.E."/>
            <person name="Lux T."/>
            <person name="Spannagl M."/>
            <person name="Mayer K.F.X."/>
            <person name="Baldrich P."/>
            <person name="Meyers B.C."/>
            <person name="Huo N."/>
            <person name="Gu Y.Q."/>
            <person name="Zhou H."/>
            <person name="Devos K.M."/>
            <person name="Bennetzen J.L."/>
            <person name="Unver T."/>
            <person name="Budak H."/>
            <person name="Gulick P.J."/>
            <person name="Galiba G."/>
            <person name="Kalapos B."/>
            <person name="Nelson D.R."/>
            <person name="Li P."/>
            <person name="You F.M."/>
            <person name="Luo M.C."/>
            <person name="Dvorak J."/>
        </authorList>
    </citation>
    <scope>NUCLEOTIDE SEQUENCE [LARGE SCALE GENOMIC DNA]</scope>
    <source>
        <strain evidence="1">cv. AL8/78</strain>
    </source>
</reference>
<reference evidence="1" key="4">
    <citation type="submission" date="2019-03" db="UniProtKB">
        <authorList>
            <consortium name="EnsemblPlants"/>
        </authorList>
    </citation>
    <scope>IDENTIFICATION</scope>
</reference>
<dbReference type="EnsemblPlants" id="AET7Gv20274300.8">
    <property type="protein sequence ID" value="AET7Gv20274300.8"/>
    <property type="gene ID" value="AET7Gv20274300"/>
</dbReference>
<organism evidence="1 2">
    <name type="scientific">Aegilops tauschii subsp. strangulata</name>
    <name type="common">Goatgrass</name>
    <dbReference type="NCBI Taxonomy" id="200361"/>
    <lineage>
        <taxon>Eukaryota</taxon>
        <taxon>Viridiplantae</taxon>
        <taxon>Streptophyta</taxon>
        <taxon>Embryophyta</taxon>
        <taxon>Tracheophyta</taxon>
        <taxon>Spermatophyta</taxon>
        <taxon>Magnoliopsida</taxon>
        <taxon>Liliopsida</taxon>
        <taxon>Poales</taxon>
        <taxon>Poaceae</taxon>
        <taxon>BOP clade</taxon>
        <taxon>Pooideae</taxon>
        <taxon>Triticodae</taxon>
        <taxon>Triticeae</taxon>
        <taxon>Triticinae</taxon>
        <taxon>Aegilops</taxon>
    </lineage>
</organism>
<sequence length="99" mass="10540">EAQRGSAEGERRFDPSFPALKIQSQLMAALLPPHDEVCVKIEEDGLGAIVPVDLFINSFPLVEVDGFEVAPWSTGNAHNAAIAELYGTPQVSAPPTSPI</sequence>
<dbReference type="AlphaFoldDB" id="A0A453QQ60"/>
<dbReference type="Proteomes" id="UP000015105">
    <property type="component" value="Chromosome 7D"/>
</dbReference>
<dbReference type="Gramene" id="AET7Gv20274300.8">
    <property type="protein sequence ID" value="AET7Gv20274300.8"/>
    <property type="gene ID" value="AET7Gv20274300"/>
</dbReference>
<protein>
    <submittedName>
        <fullName evidence="1">Uncharacterized protein</fullName>
    </submittedName>
</protein>